<protein>
    <submittedName>
        <fullName evidence="3">Siderophore biosysnthesis protein</fullName>
        <ecNumber evidence="3">2.3.1.-</ecNumber>
    </submittedName>
</protein>
<dbReference type="SUPFAM" id="SSF53335">
    <property type="entry name" value="S-adenosyl-L-methionine-dependent methyltransferases"/>
    <property type="match status" value="1"/>
</dbReference>
<evidence type="ECO:0000313" key="5">
    <source>
        <dbReference type="Proteomes" id="UP000044625"/>
    </source>
</evidence>
<reference evidence="6" key="1">
    <citation type="submission" date="2015-03" db="EMBL/GenBank/DDBJ databases">
        <authorList>
            <consortium name="Pathogen Informatics"/>
        </authorList>
    </citation>
    <scope>NUCLEOTIDE SEQUENCE [LARGE SCALE GENOMIC DNA]</scope>
    <source>
        <strain evidence="6">A125KOH2</strain>
    </source>
</reference>
<dbReference type="PANTHER" id="PTHR45681:SF6">
    <property type="entry name" value="POLYKETIDE SYNTHASE 37"/>
    <property type="match status" value="1"/>
</dbReference>
<dbReference type="Proteomes" id="UP000045840">
    <property type="component" value="Unassembled WGS sequence"/>
</dbReference>
<reference evidence="4 5" key="2">
    <citation type="submission" date="2015-03" db="EMBL/GenBank/DDBJ databases">
        <authorList>
            <consortium name="Pathogen Informatics"/>
            <person name="Murphy D."/>
        </authorList>
    </citation>
    <scope>NUCLEOTIDE SEQUENCE [LARGE SCALE GENOMIC DNA]</scope>
    <source>
        <strain evidence="5">type strain: CIP110230</strain>
        <strain evidence="4">Type strain: CIP110230</strain>
    </source>
</reference>
<dbReference type="RefSeq" id="WP_049613381.1">
    <property type="nucleotide sequence ID" value="NZ_CAWMMU010000001.1"/>
</dbReference>
<dbReference type="AlphaFoldDB" id="A0A0T9PY21"/>
<reference evidence="3" key="3">
    <citation type="submission" date="2015-03" db="EMBL/GenBank/DDBJ databases">
        <authorList>
            <person name="Murphy D."/>
        </authorList>
    </citation>
    <scope>NUCLEOTIDE SEQUENCE [LARGE SCALE GENOMIC DNA]</scope>
    <source>
        <strain evidence="3">A125KOH2</strain>
    </source>
</reference>
<evidence type="ECO:0000256" key="1">
    <source>
        <dbReference type="ARBA" id="ARBA00022679"/>
    </source>
</evidence>
<dbReference type="CDD" id="cd02440">
    <property type="entry name" value="AdoMet_MTases"/>
    <property type="match status" value="1"/>
</dbReference>
<keyword evidence="5" id="KW-1185">Reference proteome</keyword>
<dbReference type="InterPro" id="IPR029063">
    <property type="entry name" value="SAM-dependent_MTases_sf"/>
</dbReference>
<dbReference type="InterPro" id="IPR013217">
    <property type="entry name" value="Methyltransf_12"/>
</dbReference>
<dbReference type="Pfam" id="PF08242">
    <property type="entry name" value="Methyltransf_12"/>
    <property type="match status" value="1"/>
</dbReference>
<proteinExistence type="predicted"/>
<feature type="domain" description="Methyltransferase type 12" evidence="2">
    <location>
        <begin position="162"/>
        <end position="266"/>
    </location>
</feature>
<evidence type="ECO:0000313" key="3">
    <source>
        <dbReference type="EMBL" id="CNH87146.1"/>
    </source>
</evidence>
<gene>
    <name evidence="3" type="primary">entF3</name>
    <name evidence="3" type="ORF">ERS008529_02339</name>
    <name evidence="4" type="ORF">ERS137968_00253</name>
</gene>
<dbReference type="STRING" id="1288385.ERS137968_00253"/>
<keyword evidence="3" id="KW-0012">Acyltransferase</keyword>
<organism evidence="3 6">
    <name type="scientific">Yersinia pekkanenii</name>
    <dbReference type="NCBI Taxonomy" id="1288385"/>
    <lineage>
        <taxon>Bacteria</taxon>
        <taxon>Pseudomonadati</taxon>
        <taxon>Pseudomonadota</taxon>
        <taxon>Gammaproteobacteria</taxon>
        <taxon>Enterobacterales</taxon>
        <taxon>Yersiniaceae</taxon>
        <taxon>Yersinia</taxon>
    </lineage>
</organism>
<dbReference type="OrthoDB" id="7671190at2"/>
<keyword evidence="1 3" id="KW-0808">Transferase</keyword>
<name>A0A0T9PY21_9GAMM</name>
<dbReference type="InterPro" id="IPR050444">
    <property type="entry name" value="Polyketide_Synthase"/>
</dbReference>
<dbReference type="GO" id="GO:0016746">
    <property type="term" value="F:acyltransferase activity"/>
    <property type="evidence" value="ECO:0007669"/>
    <property type="project" value="UniProtKB-KW"/>
</dbReference>
<evidence type="ECO:0000313" key="4">
    <source>
        <dbReference type="EMBL" id="CRY63480.1"/>
    </source>
</evidence>
<dbReference type="PANTHER" id="PTHR45681">
    <property type="entry name" value="POLYKETIDE SYNTHASE 44-RELATED"/>
    <property type="match status" value="1"/>
</dbReference>
<evidence type="ECO:0000313" key="6">
    <source>
        <dbReference type="Proteomes" id="UP000045840"/>
    </source>
</evidence>
<dbReference type="EMBL" id="CQAZ01000019">
    <property type="protein sequence ID" value="CNH87146.1"/>
    <property type="molecule type" value="Genomic_DNA"/>
</dbReference>
<evidence type="ECO:0000259" key="2">
    <source>
        <dbReference type="Pfam" id="PF08242"/>
    </source>
</evidence>
<dbReference type="Gene3D" id="3.40.50.150">
    <property type="entry name" value="Vaccinia Virus protein VP39"/>
    <property type="match status" value="1"/>
</dbReference>
<dbReference type="EC" id="2.3.1.-" evidence="3"/>
<dbReference type="Proteomes" id="UP000044625">
    <property type="component" value="Unassembled WGS sequence"/>
</dbReference>
<accession>A0A0T9PY21</accession>
<sequence>MSLPKMQDIIEFNEQMASVLWLQLDSLQWSAPTHTEKLYSRWWEHSLYLLNNLEGINENPLEKDRTKIWEQWNTYCEKTDQESPLYHQVTLINNLIKVLPAVLNGEILATEVLFPQGKIDLVGQYYYNDPLYNYFSDILAQKLINQVKILREEHPNKALRILEIGAGTGGTSARLFKQLLPYTPYISKYVYTDISQTFLNYAQKNYTAQAPYMCTQLLNINDIPISQNYTPNHFDIILAANVLHATPNIAKCAQHIKILLKPQGLLLLYEIIDLKLFAHLTFGLLEGWWLAEDLELRIPGTPSLTPENWALVLNNAGFTDISFPALTQHDLGFQIISAKNGSEIYSEP</sequence>
<dbReference type="EMBL" id="CWJL01000001">
    <property type="protein sequence ID" value="CRY63480.1"/>
    <property type="molecule type" value="Genomic_DNA"/>
</dbReference>